<gene>
    <name evidence="2" type="ORF">SAMN04487901_11157</name>
</gene>
<dbReference type="RefSeq" id="WP_091818161.1">
    <property type="nucleotide sequence ID" value="NZ_FNCQ01000011.1"/>
</dbReference>
<dbReference type="Proteomes" id="UP000198779">
    <property type="component" value="Unassembled WGS sequence"/>
</dbReference>
<dbReference type="STRING" id="645274.SAMN04487901_11157"/>
<proteinExistence type="predicted"/>
<keyword evidence="2" id="KW-0378">Hydrolase</keyword>
<accession>A0A1G7XS47</accession>
<sequence length="310" mass="35711">MFLTLLLSSFLTLVELNCENLFDTRHDVGKEDTEFLPDGSHEWTIQRYWAKQNRIGQEILSCTSYREELPDLVALIEVENDAVLTDLTEHSLLKRAGYRYLMTESPDRRGIDVALLYRHRRFRLICYDYLEVPPLPGMRPTRDILYVQGRRPSGDTLHVFVVHSPSRLGGERQSLPNRHQVVVQLQQRLAELGPSAHVIITGDFNDYADSPALLELYALGLHNATSSARGIHGEAHGTYRFRGEWHSLDHVLVSPLLYNRVDTAYINDASFLLEDEPQYGGKRPFRTFQINHYRPGFSDHLPLVVRFKDI</sequence>
<keyword evidence="2" id="KW-0540">Nuclease</keyword>
<dbReference type="Pfam" id="PF19580">
    <property type="entry name" value="Exo_endo_phos_3"/>
    <property type="match status" value="1"/>
</dbReference>
<reference evidence="3" key="1">
    <citation type="submission" date="2016-10" db="EMBL/GenBank/DDBJ databases">
        <authorList>
            <person name="Varghese N."/>
            <person name="Submissions S."/>
        </authorList>
    </citation>
    <scope>NUCLEOTIDE SEQUENCE [LARGE SCALE GENOMIC DNA]</scope>
    <source>
        <strain evidence="3">BP1-148</strain>
    </source>
</reference>
<dbReference type="InterPro" id="IPR036691">
    <property type="entry name" value="Endo/exonu/phosph_ase_sf"/>
</dbReference>
<dbReference type="InterPro" id="IPR005135">
    <property type="entry name" value="Endo/exonuclease/phosphatase"/>
</dbReference>
<evidence type="ECO:0000313" key="2">
    <source>
        <dbReference type="EMBL" id="SDG86843.1"/>
    </source>
</evidence>
<dbReference type="GO" id="GO:0004519">
    <property type="term" value="F:endonuclease activity"/>
    <property type="evidence" value="ECO:0007669"/>
    <property type="project" value="UniProtKB-KW"/>
</dbReference>
<dbReference type="PANTHER" id="PTHR42834:SF1">
    <property type="entry name" value="ENDONUCLEASE_EXONUCLEASE_PHOSPHATASE FAMILY PROTEIN (AFU_ORTHOLOGUE AFUA_3G09210)"/>
    <property type="match status" value="1"/>
</dbReference>
<keyword evidence="2" id="KW-0255">Endonuclease</keyword>
<keyword evidence="3" id="KW-1185">Reference proteome</keyword>
<name>A0A1G7XS47_9BACT</name>
<protein>
    <submittedName>
        <fullName evidence="2">Endonuclease/Exonuclease/phosphatase family protein</fullName>
    </submittedName>
</protein>
<dbReference type="EMBL" id="FNCQ01000011">
    <property type="protein sequence ID" value="SDG86843.1"/>
    <property type="molecule type" value="Genomic_DNA"/>
</dbReference>
<dbReference type="GO" id="GO:0004527">
    <property type="term" value="F:exonuclease activity"/>
    <property type="evidence" value="ECO:0007669"/>
    <property type="project" value="UniProtKB-KW"/>
</dbReference>
<dbReference type="AlphaFoldDB" id="A0A1G7XS47"/>
<keyword evidence="2" id="KW-0269">Exonuclease</keyword>
<evidence type="ECO:0000259" key="1">
    <source>
        <dbReference type="Pfam" id="PF19580"/>
    </source>
</evidence>
<dbReference type="PANTHER" id="PTHR42834">
    <property type="entry name" value="ENDONUCLEASE/EXONUCLEASE/PHOSPHATASE FAMILY PROTEIN (AFU_ORTHOLOGUE AFUA_3G09210)"/>
    <property type="match status" value="1"/>
</dbReference>
<organism evidence="2 3">
    <name type="scientific">Prevotella communis</name>
    <dbReference type="NCBI Taxonomy" id="2913614"/>
    <lineage>
        <taxon>Bacteria</taxon>
        <taxon>Pseudomonadati</taxon>
        <taxon>Bacteroidota</taxon>
        <taxon>Bacteroidia</taxon>
        <taxon>Bacteroidales</taxon>
        <taxon>Prevotellaceae</taxon>
        <taxon>Prevotella</taxon>
    </lineage>
</organism>
<dbReference type="Gene3D" id="3.60.10.10">
    <property type="entry name" value="Endonuclease/exonuclease/phosphatase"/>
    <property type="match status" value="1"/>
</dbReference>
<feature type="domain" description="Endonuclease/exonuclease/phosphatase" evidence="1">
    <location>
        <begin position="16"/>
        <end position="306"/>
    </location>
</feature>
<dbReference type="SUPFAM" id="SSF56219">
    <property type="entry name" value="DNase I-like"/>
    <property type="match status" value="1"/>
</dbReference>
<evidence type="ECO:0000313" key="3">
    <source>
        <dbReference type="Proteomes" id="UP000198779"/>
    </source>
</evidence>